<evidence type="ECO:0000256" key="1">
    <source>
        <dbReference type="SAM" id="MobiDB-lite"/>
    </source>
</evidence>
<reference evidence="3" key="1">
    <citation type="submission" date="2015-11" db="EMBL/GenBank/DDBJ databases">
        <authorList>
            <person name="Varghese N."/>
        </authorList>
    </citation>
    <scope>NUCLEOTIDE SEQUENCE [LARGE SCALE GENOMIC DNA]</scope>
    <source>
        <strain evidence="3">DSM 45899</strain>
    </source>
</reference>
<name>A0A0S4QNH9_9ACTN</name>
<keyword evidence="3" id="KW-1185">Reference proteome</keyword>
<sequence length="66" mass="7374">MGRGRAKAKHTKNARKLKYASPSLDLDRLQSDLSSALVWEHDDHDELLPPDPQTPDTAEEHGKPTT</sequence>
<gene>
    <name evidence="2" type="ORF">Ga0074812_108134</name>
</gene>
<protein>
    <recommendedName>
        <fullName evidence="4">DUF3073 domain-containing protein</fullName>
    </recommendedName>
</protein>
<evidence type="ECO:0000313" key="3">
    <source>
        <dbReference type="Proteomes" id="UP000198802"/>
    </source>
</evidence>
<evidence type="ECO:0008006" key="4">
    <source>
        <dbReference type="Google" id="ProtNLM"/>
    </source>
</evidence>
<dbReference type="RefSeq" id="WP_091277223.1">
    <property type="nucleotide sequence ID" value="NZ_FAOZ01000008.1"/>
</dbReference>
<dbReference type="Pfam" id="PF11273">
    <property type="entry name" value="DUF3073"/>
    <property type="match status" value="1"/>
</dbReference>
<dbReference type="EMBL" id="FAOZ01000008">
    <property type="protein sequence ID" value="CUU56606.1"/>
    <property type="molecule type" value="Genomic_DNA"/>
</dbReference>
<feature type="region of interest" description="Disordered" evidence="1">
    <location>
        <begin position="1"/>
        <end position="20"/>
    </location>
</feature>
<evidence type="ECO:0000313" key="2">
    <source>
        <dbReference type="EMBL" id="CUU56606.1"/>
    </source>
</evidence>
<dbReference type="AlphaFoldDB" id="A0A0S4QNH9"/>
<accession>A0A0S4QNH9</accession>
<organism evidence="2 3">
    <name type="scientific">Parafrankia irregularis</name>
    <dbReference type="NCBI Taxonomy" id="795642"/>
    <lineage>
        <taxon>Bacteria</taxon>
        <taxon>Bacillati</taxon>
        <taxon>Actinomycetota</taxon>
        <taxon>Actinomycetes</taxon>
        <taxon>Frankiales</taxon>
        <taxon>Frankiaceae</taxon>
        <taxon>Parafrankia</taxon>
    </lineage>
</organism>
<proteinExistence type="predicted"/>
<feature type="compositionally biased region" description="Basic residues" evidence="1">
    <location>
        <begin position="1"/>
        <end position="18"/>
    </location>
</feature>
<feature type="region of interest" description="Disordered" evidence="1">
    <location>
        <begin position="40"/>
        <end position="66"/>
    </location>
</feature>
<dbReference type="InterPro" id="IPR021426">
    <property type="entry name" value="DUF3073"/>
</dbReference>
<dbReference type="Proteomes" id="UP000198802">
    <property type="component" value="Unassembled WGS sequence"/>
</dbReference>